<name>A0A5E6MH67_9BACT</name>
<dbReference type="EMBL" id="CABFVA020000100">
    <property type="protein sequence ID" value="VVM07557.1"/>
    <property type="molecule type" value="Genomic_DNA"/>
</dbReference>
<dbReference type="RefSeq" id="WP_142660635.1">
    <property type="nucleotide sequence ID" value="NZ_CABFVA020000100.1"/>
</dbReference>
<protein>
    <submittedName>
        <fullName evidence="1">Uncharacterized protein</fullName>
    </submittedName>
</protein>
<evidence type="ECO:0000313" key="1">
    <source>
        <dbReference type="EMBL" id="VVM07557.1"/>
    </source>
</evidence>
<accession>A0A5E6MH67</accession>
<gene>
    <name evidence="1" type="ORF">MAMT_01804</name>
</gene>
<keyword evidence="2" id="KW-1185">Reference proteome</keyword>
<reference evidence="1 2" key="1">
    <citation type="submission" date="2019-09" db="EMBL/GenBank/DDBJ databases">
        <authorList>
            <person name="Cremers G."/>
        </authorList>
    </citation>
    <scope>NUCLEOTIDE SEQUENCE [LARGE SCALE GENOMIC DNA]</scope>
    <source>
        <strain evidence="1">4A</strain>
    </source>
</reference>
<dbReference type="Proteomes" id="UP000334923">
    <property type="component" value="Unassembled WGS sequence"/>
</dbReference>
<dbReference type="OrthoDB" id="189574at2"/>
<sequence length="233" mass="26862">MIPSSVGGGVLLFLGFIFSAAVEPSLAQFVQLVSARKYYTLFLSPEHGGSREPLLRETFLTCFRNFGPTFVEPVYHAELPEQPYLEYRDSIDGQPILVRKVGNQYWDNIKFPAGRQIELRTDALQRVLPRDPSRKIDFFEDTIQWSGWRPPIHDYWIVVDLGKMYASFRQTPAFGMGGGPPPPTFQEFLTNQVIRVLPGGYRVQGSTVWWHFQRISSPVAYTTLHVEWKAWYR</sequence>
<dbReference type="AlphaFoldDB" id="A0A5E6MH67"/>
<organism evidence="1 2">
    <name type="scientific">Methylacidimicrobium tartarophylax</name>
    <dbReference type="NCBI Taxonomy" id="1041768"/>
    <lineage>
        <taxon>Bacteria</taxon>
        <taxon>Pseudomonadati</taxon>
        <taxon>Verrucomicrobiota</taxon>
        <taxon>Methylacidimicrobium</taxon>
    </lineage>
</organism>
<evidence type="ECO:0000313" key="2">
    <source>
        <dbReference type="Proteomes" id="UP000334923"/>
    </source>
</evidence>
<proteinExistence type="predicted"/>